<comment type="caution">
    <text evidence="9">The sequence shown here is derived from an EMBL/GenBank/DDBJ whole genome shotgun (WGS) entry which is preliminary data.</text>
</comment>
<dbReference type="InterPro" id="IPR000172">
    <property type="entry name" value="GMC_OxRdtase_N"/>
</dbReference>
<dbReference type="InterPro" id="IPR007867">
    <property type="entry name" value="GMC_OxRtase_C"/>
</dbReference>
<organism evidence="9 10">
    <name type="scientific">Aspergillus sclerotialis</name>
    <dbReference type="NCBI Taxonomy" id="2070753"/>
    <lineage>
        <taxon>Eukaryota</taxon>
        <taxon>Fungi</taxon>
        <taxon>Dikarya</taxon>
        <taxon>Ascomycota</taxon>
        <taxon>Pezizomycotina</taxon>
        <taxon>Eurotiomycetes</taxon>
        <taxon>Eurotiomycetidae</taxon>
        <taxon>Eurotiales</taxon>
        <taxon>Aspergillaceae</taxon>
        <taxon>Aspergillus</taxon>
        <taxon>Aspergillus subgen. Polypaecilum</taxon>
    </lineage>
</organism>
<evidence type="ECO:0000259" key="7">
    <source>
        <dbReference type="PROSITE" id="PS00623"/>
    </source>
</evidence>
<gene>
    <name evidence="9" type="ORF">PHISCL_04504</name>
</gene>
<keyword evidence="4 5" id="KW-0274">FAD</keyword>
<proteinExistence type="inferred from homology"/>
<dbReference type="Proteomes" id="UP000266188">
    <property type="component" value="Unassembled WGS sequence"/>
</dbReference>
<dbReference type="InterPro" id="IPR036188">
    <property type="entry name" value="FAD/NAD-bd_sf"/>
</dbReference>
<feature type="chain" id="PRO_5017446923" evidence="6">
    <location>
        <begin position="24"/>
        <end position="607"/>
    </location>
</feature>
<feature type="active site" description="Proton donor" evidence="3">
    <location>
        <position position="538"/>
    </location>
</feature>
<evidence type="ECO:0000259" key="8">
    <source>
        <dbReference type="PROSITE" id="PS00624"/>
    </source>
</evidence>
<dbReference type="EMBL" id="MVGC01000133">
    <property type="protein sequence ID" value="RJE23148.1"/>
    <property type="molecule type" value="Genomic_DNA"/>
</dbReference>
<keyword evidence="10" id="KW-1185">Reference proteome</keyword>
<protein>
    <submittedName>
        <fullName evidence="9">Gmc oxidoreductase</fullName>
    </submittedName>
</protein>
<feature type="binding site" evidence="4">
    <location>
        <begin position="537"/>
        <end position="538"/>
    </location>
    <ligand>
        <name>FAD</name>
        <dbReference type="ChEBI" id="CHEBI:57692"/>
    </ligand>
</feature>
<dbReference type="GO" id="GO:0016614">
    <property type="term" value="F:oxidoreductase activity, acting on CH-OH group of donors"/>
    <property type="evidence" value="ECO:0007669"/>
    <property type="project" value="InterPro"/>
</dbReference>
<sequence>MLPCAILASFAFQLLGWGALANASLLDHQFDYVVVGGGTAGNVMATRLAQSSFSVALIEAGGNYELESLAAVPAADVLPIGTDPSSKHAIDWGFVAQGQPGSNGRDLHYARGKCLGGSSALNFMIYQRPTRQTMDQWVALVNDSSYSFDETLPYYKKSVEFTPPDSDARAKNATAGYNSAAYDSGGGPLRVSYPNYAMPFSSWVAQGMESIGIHENQDFNLGSLMGAQYCATTINPADESRSSSESSFLGTNPSGLTMFAGTLAKRIHFNDKKKATGVEVKGSLGNTFTLSAKKEVILSAGAFQSPQLLMVSGIGPADTLKEHGVDVLVDLPGVGQNMWDHPFFGPSYRVKVTTFTEIAKDLLYVAGEVVNGLVLKNGPFTNPVGDFLAFEKIPTALRSMFTQQTQKALSWFSEDWPEAEYISAAGYIGNLSDPLSDQPKDGYQYASILGALVAPLSRGNITLSSADAEDPPILNPNWLGEKADEEVAIATFKRIREAFNTEGMKPVIIGEEYFPGKQVQSDTEILEFIKNNLTPIWHPACTCKMGSSDDPMAVLDNQARVFSVQNLRVVDASAFPLLPPGHPQATVYMLAEKISDAIIRDATEGGN</sequence>
<reference evidence="10" key="1">
    <citation type="submission" date="2017-02" db="EMBL/GenBank/DDBJ databases">
        <authorList>
            <person name="Tafer H."/>
            <person name="Lopandic K."/>
        </authorList>
    </citation>
    <scope>NUCLEOTIDE SEQUENCE [LARGE SCALE GENOMIC DNA]</scope>
    <source>
        <strain evidence="10">CBS 366.77</strain>
    </source>
</reference>
<dbReference type="Pfam" id="PF05199">
    <property type="entry name" value="GMC_oxred_C"/>
    <property type="match status" value="1"/>
</dbReference>
<keyword evidence="6" id="KW-0732">Signal</keyword>
<dbReference type="AlphaFoldDB" id="A0A3A2ZJ24"/>
<dbReference type="Gene3D" id="3.50.50.60">
    <property type="entry name" value="FAD/NAD(P)-binding domain"/>
    <property type="match status" value="1"/>
</dbReference>
<feature type="active site" description="Proton acceptor" evidence="3">
    <location>
        <position position="582"/>
    </location>
</feature>
<dbReference type="Gene3D" id="3.30.560.10">
    <property type="entry name" value="Glucose Oxidase, domain 3"/>
    <property type="match status" value="1"/>
</dbReference>
<dbReference type="PIRSF" id="PIRSF000137">
    <property type="entry name" value="Alcohol_oxidase"/>
    <property type="match status" value="1"/>
</dbReference>
<keyword evidence="5" id="KW-0285">Flavoprotein</keyword>
<dbReference type="SUPFAM" id="SSF51905">
    <property type="entry name" value="FAD/NAD(P)-binding domain"/>
    <property type="match status" value="1"/>
</dbReference>
<dbReference type="InterPro" id="IPR012132">
    <property type="entry name" value="GMC_OxRdtase"/>
</dbReference>
<evidence type="ECO:0000313" key="10">
    <source>
        <dbReference type="Proteomes" id="UP000266188"/>
    </source>
</evidence>
<evidence type="ECO:0000313" key="9">
    <source>
        <dbReference type="EMBL" id="RJE23148.1"/>
    </source>
</evidence>
<evidence type="ECO:0000256" key="3">
    <source>
        <dbReference type="PIRSR" id="PIRSR000137-1"/>
    </source>
</evidence>
<dbReference type="PANTHER" id="PTHR11552">
    <property type="entry name" value="GLUCOSE-METHANOL-CHOLINE GMC OXIDOREDUCTASE"/>
    <property type="match status" value="1"/>
</dbReference>
<feature type="domain" description="Glucose-methanol-choline oxidoreductase N-terminal" evidence="7">
    <location>
        <begin position="112"/>
        <end position="135"/>
    </location>
</feature>
<evidence type="ECO:0000256" key="4">
    <source>
        <dbReference type="PIRSR" id="PIRSR000137-2"/>
    </source>
</evidence>
<dbReference type="OrthoDB" id="269227at2759"/>
<evidence type="ECO:0000256" key="1">
    <source>
        <dbReference type="ARBA" id="ARBA00010790"/>
    </source>
</evidence>
<dbReference type="Pfam" id="PF00732">
    <property type="entry name" value="GMC_oxred_N"/>
    <property type="match status" value="1"/>
</dbReference>
<dbReference type="PANTHER" id="PTHR11552:SF138">
    <property type="entry name" value="DEHYDROGENASE PKFF-RELATED"/>
    <property type="match status" value="1"/>
</dbReference>
<feature type="binding site" evidence="4">
    <location>
        <begin position="583"/>
        <end position="584"/>
    </location>
    <ligand>
        <name>FAD</name>
        <dbReference type="ChEBI" id="CHEBI:57692"/>
    </ligand>
</feature>
<evidence type="ECO:0000256" key="2">
    <source>
        <dbReference type="ARBA" id="ARBA00023180"/>
    </source>
</evidence>
<dbReference type="SUPFAM" id="SSF54373">
    <property type="entry name" value="FAD-linked reductases, C-terminal domain"/>
    <property type="match status" value="1"/>
</dbReference>
<dbReference type="GO" id="GO:0044550">
    <property type="term" value="P:secondary metabolite biosynthetic process"/>
    <property type="evidence" value="ECO:0007669"/>
    <property type="project" value="TreeGrafter"/>
</dbReference>
<dbReference type="PROSITE" id="PS00623">
    <property type="entry name" value="GMC_OXRED_1"/>
    <property type="match status" value="1"/>
</dbReference>
<dbReference type="STRING" id="2070753.A0A3A2ZJ24"/>
<feature type="domain" description="Glucose-methanol-choline oxidoreductase N-terminal" evidence="8">
    <location>
        <begin position="301"/>
        <end position="315"/>
    </location>
</feature>
<dbReference type="PROSITE" id="PS00624">
    <property type="entry name" value="GMC_OXRED_2"/>
    <property type="match status" value="1"/>
</dbReference>
<accession>A0A3A2ZJ24</accession>
<feature type="signal peptide" evidence="6">
    <location>
        <begin position="1"/>
        <end position="23"/>
    </location>
</feature>
<name>A0A3A2ZJ24_9EURO</name>
<keyword evidence="2" id="KW-0325">Glycoprotein</keyword>
<evidence type="ECO:0000256" key="6">
    <source>
        <dbReference type="SAM" id="SignalP"/>
    </source>
</evidence>
<comment type="similarity">
    <text evidence="1 5">Belongs to the GMC oxidoreductase family.</text>
</comment>
<evidence type="ECO:0000256" key="5">
    <source>
        <dbReference type="RuleBase" id="RU003968"/>
    </source>
</evidence>
<comment type="cofactor">
    <cofactor evidence="4">
        <name>FAD</name>
        <dbReference type="ChEBI" id="CHEBI:57692"/>
    </cofactor>
</comment>
<dbReference type="PRINTS" id="PR00411">
    <property type="entry name" value="PNDRDTASEI"/>
</dbReference>
<dbReference type="GO" id="GO:0050660">
    <property type="term" value="F:flavin adenine dinucleotide binding"/>
    <property type="evidence" value="ECO:0007669"/>
    <property type="project" value="InterPro"/>
</dbReference>